<evidence type="ECO:0000313" key="8">
    <source>
        <dbReference type="Proteomes" id="UP000295252"/>
    </source>
</evidence>
<dbReference type="GO" id="GO:0003700">
    <property type="term" value="F:DNA-binding transcription factor activity"/>
    <property type="evidence" value="ECO:0007669"/>
    <property type="project" value="InterPro"/>
</dbReference>
<dbReference type="Proteomes" id="UP000295252">
    <property type="component" value="Chromosome VI"/>
</dbReference>
<keyword evidence="4" id="KW-0539">Nucleus</keyword>
<dbReference type="SMART" id="SM00353">
    <property type="entry name" value="HLH"/>
    <property type="match status" value="1"/>
</dbReference>
<feature type="compositionally biased region" description="Acidic residues" evidence="5">
    <location>
        <begin position="219"/>
        <end position="229"/>
    </location>
</feature>
<evidence type="ECO:0000256" key="3">
    <source>
        <dbReference type="ARBA" id="ARBA00023163"/>
    </source>
</evidence>
<dbReference type="OrthoDB" id="690068at2759"/>
<dbReference type="OMA" id="QGWNQES"/>
<dbReference type="CDD" id="cd11453">
    <property type="entry name" value="bHLH_AtBIM_like"/>
    <property type="match status" value="1"/>
</dbReference>
<gene>
    <name evidence="7" type="ORF">GSCOC_T00022672001</name>
</gene>
<evidence type="ECO:0000259" key="6">
    <source>
        <dbReference type="PROSITE" id="PS50888"/>
    </source>
</evidence>
<organism evidence="7 8">
    <name type="scientific">Coffea canephora</name>
    <name type="common">Robusta coffee</name>
    <dbReference type="NCBI Taxonomy" id="49390"/>
    <lineage>
        <taxon>Eukaryota</taxon>
        <taxon>Viridiplantae</taxon>
        <taxon>Streptophyta</taxon>
        <taxon>Embryophyta</taxon>
        <taxon>Tracheophyta</taxon>
        <taxon>Spermatophyta</taxon>
        <taxon>Magnoliopsida</taxon>
        <taxon>eudicotyledons</taxon>
        <taxon>Gunneridae</taxon>
        <taxon>Pentapetalae</taxon>
        <taxon>asterids</taxon>
        <taxon>lamiids</taxon>
        <taxon>Gentianales</taxon>
        <taxon>Rubiaceae</taxon>
        <taxon>Ixoroideae</taxon>
        <taxon>Gardenieae complex</taxon>
        <taxon>Bertiereae - Coffeeae clade</taxon>
        <taxon>Coffeeae</taxon>
        <taxon>Coffea</taxon>
    </lineage>
</organism>
<dbReference type="PhylomeDB" id="A0A068TT57"/>
<sequence>MELRQPRPFGTEGRKTTHDFLSLYSPVQQDPRPPQGGFLKTQDFLQPLEQGCKNVAKEEDKVEINDLEKPPPAAPPSNIEHLLPGGIGTYSITYFNQRFLKPEGNVYMMAQASSTNINDENSNCSSYAGGGFTLWDESAVKKGKTGKENNAGDRAVLKEAEANVGAGQWRASAERPSQSSSNHKLNAATFSSLSTSKPSLAQRNQSFVNMITSAKSFQEEDDDDDDEEEFVIKKEPSSHPKGNLSVKVDGKSTDQKPSTPRSKHSATEQRRRSKINDRHVFQKLREIIPHSDQKRDKASFLLEVIEYIQFLQDKVQKYEGPYPGWNQELSKPMPSRNLRGPEDFINSTQVTNIGSNPLIHAAKLNESKVTSSSALAINGQHLESDVSSAAAFGEKDHQPDITDKAASVPMALRHGIFPFGGTSTASVPLSSMPASDIDKTTSHPQHQFWPRGSCTADSNITDKLKDQLTIESGTISISSIYSQGLLSTLTQALQSSGIDLSQANISVQIDLGKRANGRVNSSASVIKDVDVPSCNQAMPRSIVTRAGEDSPGQALKRLKTSRS</sequence>
<dbReference type="InterPro" id="IPR044295">
    <property type="entry name" value="BIM1/2/3"/>
</dbReference>
<proteinExistence type="predicted"/>
<dbReference type="InterPro" id="IPR011598">
    <property type="entry name" value="bHLH_dom"/>
</dbReference>
<dbReference type="Pfam" id="PF00010">
    <property type="entry name" value="HLH"/>
    <property type="match status" value="1"/>
</dbReference>
<reference evidence="8" key="1">
    <citation type="journal article" date="2014" name="Science">
        <title>The coffee genome provides insight into the convergent evolution of caffeine biosynthesis.</title>
        <authorList>
            <person name="Denoeud F."/>
            <person name="Carretero-Paulet L."/>
            <person name="Dereeper A."/>
            <person name="Droc G."/>
            <person name="Guyot R."/>
            <person name="Pietrella M."/>
            <person name="Zheng C."/>
            <person name="Alberti A."/>
            <person name="Anthony F."/>
            <person name="Aprea G."/>
            <person name="Aury J.M."/>
            <person name="Bento P."/>
            <person name="Bernard M."/>
            <person name="Bocs S."/>
            <person name="Campa C."/>
            <person name="Cenci A."/>
            <person name="Combes M.C."/>
            <person name="Crouzillat D."/>
            <person name="Da Silva C."/>
            <person name="Daddiego L."/>
            <person name="De Bellis F."/>
            <person name="Dussert S."/>
            <person name="Garsmeur O."/>
            <person name="Gayraud T."/>
            <person name="Guignon V."/>
            <person name="Jahn K."/>
            <person name="Jamilloux V."/>
            <person name="Joet T."/>
            <person name="Labadie K."/>
            <person name="Lan T."/>
            <person name="Leclercq J."/>
            <person name="Lepelley M."/>
            <person name="Leroy T."/>
            <person name="Li L.T."/>
            <person name="Librado P."/>
            <person name="Lopez L."/>
            <person name="Munoz A."/>
            <person name="Noel B."/>
            <person name="Pallavicini A."/>
            <person name="Perrotta G."/>
            <person name="Poncet V."/>
            <person name="Pot D."/>
            <person name="Priyono X."/>
            <person name="Rigoreau M."/>
            <person name="Rouard M."/>
            <person name="Rozas J."/>
            <person name="Tranchant-Dubreuil C."/>
            <person name="VanBuren R."/>
            <person name="Zhang Q."/>
            <person name="Andrade A.C."/>
            <person name="Argout X."/>
            <person name="Bertrand B."/>
            <person name="de Kochko A."/>
            <person name="Graziosi G."/>
            <person name="Henry R.J."/>
            <person name="Jayarama X."/>
            <person name="Ming R."/>
            <person name="Nagai C."/>
            <person name="Rounsley S."/>
            <person name="Sankoff D."/>
            <person name="Giuliano G."/>
            <person name="Albert V.A."/>
            <person name="Wincker P."/>
            <person name="Lashermes P."/>
        </authorList>
    </citation>
    <scope>NUCLEOTIDE SEQUENCE [LARGE SCALE GENOMIC DNA]</scope>
    <source>
        <strain evidence="8">cv. DH200-94</strain>
    </source>
</reference>
<dbReference type="AlphaFoldDB" id="A0A068TT57"/>
<protein>
    <recommendedName>
        <fullName evidence="6">BHLH domain-containing protein</fullName>
    </recommendedName>
</protein>
<evidence type="ECO:0000256" key="4">
    <source>
        <dbReference type="ARBA" id="ARBA00023242"/>
    </source>
</evidence>
<dbReference type="PROSITE" id="PS50888">
    <property type="entry name" value="BHLH"/>
    <property type="match status" value="1"/>
</dbReference>
<dbReference type="GO" id="GO:0046983">
    <property type="term" value="F:protein dimerization activity"/>
    <property type="evidence" value="ECO:0007669"/>
    <property type="project" value="InterPro"/>
</dbReference>
<dbReference type="InParanoid" id="A0A068TT57"/>
<keyword evidence="2" id="KW-0805">Transcription regulation</keyword>
<dbReference type="GO" id="GO:0006351">
    <property type="term" value="P:DNA-templated transcription"/>
    <property type="evidence" value="ECO:0007669"/>
    <property type="project" value="InterPro"/>
</dbReference>
<evidence type="ECO:0000256" key="2">
    <source>
        <dbReference type="ARBA" id="ARBA00023015"/>
    </source>
</evidence>
<feature type="domain" description="BHLH" evidence="6">
    <location>
        <begin position="259"/>
        <end position="311"/>
    </location>
</feature>
<accession>A0A068TT57</accession>
<dbReference type="PANTHER" id="PTHR46412">
    <property type="entry name" value="BES1-INTERACTING MYC-LIKE PROTEIN"/>
    <property type="match status" value="1"/>
</dbReference>
<dbReference type="SUPFAM" id="SSF47459">
    <property type="entry name" value="HLH, helix-loop-helix DNA-binding domain"/>
    <property type="match status" value="1"/>
</dbReference>
<name>A0A068TT57_COFCA</name>
<dbReference type="GO" id="GO:0005634">
    <property type="term" value="C:nucleus"/>
    <property type="evidence" value="ECO:0007669"/>
    <property type="project" value="UniProtKB-SubCell"/>
</dbReference>
<dbReference type="STRING" id="49390.A0A068TT57"/>
<feature type="compositionally biased region" description="Basic and acidic residues" evidence="5">
    <location>
        <begin position="265"/>
        <end position="277"/>
    </location>
</feature>
<feature type="region of interest" description="Disordered" evidence="5">
    <location>
        <begin position="164"/>
        <end position="184"/>
    </location>
</feature>
<dbReference type="InterPro" id="IPR036638">
    <property type="entry name" value="HLH_DNA-bd_sf"/>
</dbReference>
<dbReference type="PANTHER" id="PTHR46412:SF3">
    <property type="entry name" value="TRANSCRIPTION FACTOR BIM1"/>
    <property type="match status" value="1"/>
</dbReference>
<keyword evidence="8" id="KW-1185">Reference proteome</keyword>
<feature type="region of interest" description="Disordered" evidence="5">
    <location>
        <begin position="216"/>
        <end position="277"/>
    </location>
</feature>
<feature type="compositionally biased region" description="Polar residues" evidence="5">
    <location>
        <begin position="175"/>
        <end position="184"/>
    </location>
</feature>
<dbReference type="Gramene" id="CDO98538">
    <property type="protein sequence ID" value="CDO98538"/>
    <property type="gene ID" value="GSCOC_T00022672001"/>
</dbReference>
<dbReference type="EMBL" id="HG739086">
    <property type="protein sequence ID" value="CDO98538.1"/>
    <property type="molecule type" value="Genomic_DNA"/>
</dbReference>
<comment type="subcellular location">
    <subcellularLocation>
        <location evidence="1">Nucleus</location>
    </subcellularLocation>
</comment>
<keyword evidence="3" id="KW-0804">Transcription</keyword>
<dbReference type="Gene3D" id="4.10.280.10">
    <property type="entry name" value="Helix-loop-helix DNA-binding domain"/>
    <property type="match status" value="1"/>
</dbReference>
<evidence type="ECO:0000256" key="5">
    <source>
        <dbReference type="SAM" id="MobiDB-lite"/>
    </source>
</evidence>
<evidence type="ECO:0000256" key="1">
    <source>
        <dbReference type="ARBA" id="ARBA00004123"/>
    </source>
</evidence>
<dbReference type="FunCoup" id="A0A068TT57">
    <property type="interactions" value="582"/>
</dbReference>
<evidence type="ECO:0000313" key="7">
    <source>
        <dbReference type="EMBL" id="CDO98538.1"/>
    </source>
</evidence>